<evidence type="ECO:0000313" key="2">
    <source>
        <dbReference type="Proteomes" id="UP000298173"/>
    </source>
</evidence>
<dbReference type="Proteomes" id="UP000298173">
    <property type="component" value="Unassembled WGS sequence"/>
</dbReference>
<dbReference type="RefSeq" id="WP_134502351.1">
    <property type="nucleotide sequence ID" value="NZ_SOEY01000015.1"/>
</dbReference>
<accession>A0A4R8UXE8</accession>
<comment type="caution">
    <text evidence="1">The sequence shown here is derived from an EMBL/GenBank/DDBJ whole genome shotgun (WGS) entry which is preliminary data.</text>
</comment>
<dbReference type="AlphaFoldDB" id="A0A4R8UXE8"/>
<gene>
    <name evidence="1" type="ORF">E3O06_07400</name>
</gene>
<evidence type="ECO:0000313" key="1">
    <source>
        <dbReference type="EMBL" id="TFB74132.1"/>
    </source>
</evidence>
<proteinExistence type="predicted"/>
<dbReference type="OrthoDB" id="9779889at2"/>
<sequence>MRDSTKGYFQALREFQAALTARDYDRANVVQKRGLIELKSCLSALSAYMGTNLPPSVPFVDAQGLSIAALFNDPEVISTLELLALEPQLTDRLSITGLHQDIASVASLRQMIRTQPGITRVSAVERVKVETMTTGRRIGSLLDYMAKAEDVREDRTDGFARYWTVEKKTKRDDGLVIRTQEESFRAGCDFLLPEPVQMPLQRASPGPPHPENWIEPPGITLDLYHRLIDERGAAPKVLDSDRPLSFGENIPAEERLTGRGKAIVVANNTWILFHRRPPTSLRSHGYAHIRDAEGRLIGQLELGHDFIRVYSHRSREFVIILDSDLDVHVYRESGERIERISLRDTPEVVETVRAWNAAAAFPIKSTAAVRSIDFDPASRTFLVTVLNRVWVFSLNGDVRYCRRVAAPGASPVHWPSAGKEDISFAAEVLGLPVDITRDEMVAYAKETGLVVVGESIGFGEDAARLQPDTLSDDWIYFSWLTPDGGCVFSTYTGLTVQLDANGQTVGTWYSGTVSSCLTDADDRGGLDSGPRFHSWALTTPGWFAVHTPVLLTIASVPPTRITKQIVLPKNYTTIYPAGNRIVVETRTGRYLFDVD</sequence>
<name>A0A4R8UXE8_9MICO</name>
<reference evidence="1 2" key="1">
    <citation type="submission" date="2019-03" db="EMBL/GenBank/DDBJ databases">
        <title>Genomics of glacier-inhabiting Cryobacterium strains.</title>
        <authorList>
            <person name="Liu Q."/>
            <person name="Xin Y.-H."/>
        </authorList>
    </citation>
    <scope>NUCLEOTIDE SEQUENCE [LARGE SCALE GENOMIC DNA]</scope>
    <source>
        <strain evidence="1 2">HLT2-23</strain>
    </source>
</reference>
<organism evidence="1 2">
    <name type="scientific">Cryobacterium glaciale</name>
    <dbReference type="NCBI Taxonomy" id="1259145"/>
    <lineage>
        <taxon>Bacteria</taxon>
        <taxon>Bacillati</taxon>
        <taxon>Actinomycetota</taxon>
        <taxon>Actinomycetes</taxon>
        <taxon>Micrococcales</taxon>
        <taxon>Microbacteriaceae</taxon>
        <taxon>Cryobacterium</taxon>
    </lineage>
</organism>
<keyword evidence="2" id="KW-1185">Reference proteome</keyword>
<dbReference type="EMBL" id="SOEY01000015">
    <property type="protein sequence ID" value="TFB74132.1"/>
    <property type="molecule type" value="Genomic_DNA"/>
</dbReference>
<protein>
    <submittedName>
        <fullName evidence="1">Uncharacterized protein</fullName>
    </submittedName>
</protein>